<dbReference type="EMBL" id="KF113440">
    <property type="protein sequence ID" value="AGT55049.1"/>
    <property type="molecule type" value="mRNA"/>
</dbReference>
<keyword evidence="6" id="KW-0560">Oxidoreductase</keyword>
<evidence type="ECO:0000256" key="1">
    <source>
        <dbReference type="ARBA" id="ARBA00004167"/>
    </source>
</evidence>
<evidence type="ECO:0000256" key="5">
    <source>
        <dbReference type="SAM" id="Phobius"/>
    </source>
</evidence>
<geneLocation type="chloroplast" evidence="6"/>
<comment type="subcellular location">
    <subcellularLocation>
        <location evidence="1">Membrane</location>
        <topology evidence="1">Single-pass membrane protein</topology>
    </subcellularLocation>
</comment>
<dbReference type="EC" id="1.10.3.9" evidence="6"/>
<dbReference type="Pfam" id="PF02419">
    <property type="entry name" value="PsbL"/>
    <property type="match status" value="1"/>
</dbReference>
<name>A0A067XSU3_KARVE</name>
<dbReference type="InterPro" id="IPR003372">
    <property type="entry name" value="PSII_PsbL"/>
</dbReference>
<dbReference type="InterPro" id="IPR037266">
    <property type="entry name" value="PSII_PsbL_sf"/>
</dbReference>
<evidence type="ECO:0000313" key="6">
    <source>
        <dbReference type="EMBL" id="AGT55049.1"/>
    </source>
</evidence>
<feature type="non-terminal residue" evidence="6">
    <location>
        <position position="1"/>
    </location>
</feature>
<dbReference type="GO" id="GO:0016491">
    <property type="term" value="F:oxidoreductase activity"/>
    <property type="evidence" value="ECO:0007669"/>
    <property type="project" value="UniProtKB-KW"/>
</dbReference>
<dbReference type="GO" id="GO:0005737">
    <property type="term" value="C:cytoplasm"/>
    <property type="evidence" value="ECO:0007669"/>
    <property type="project" value="UniProtKB-ARBA"/>
</dbReference>
<dbReference type="AlphaFoldDB" id="A0A067XSU3"/>
<dbReference type="GO" id="GO:0009539">
    <property type="term" value="C:photosystem II reaction center"/>
    <property type="evidence" value="ECO:0007669"/>
    <property type="project" value="InterPro"/>
</dbReference>
<sequence length="63" mass="7358">YVRIYIPAKENGSRGEDRPWGKRLRPGRENPYSREVELNISSAYILLILVFTLNLLFSSYVLN</sequence>
<keyword evidence="4 5" id="KW-0472">Membrane</keyword>
<proteinExistence type="evidence at transcript level"/>
<dbReference type="GO" id="GO:0015979">
    <property type="term" value="P:photosynthesis"/>
    <property type="evidence" value="ECO:0007669"/>
    <property type="project" value="InterPro"/>
</dbReference>
<keyword evidence="3 5" id="KW-1133">Transmembrane helix</keyword>
<evidence type="ECO:0000256" key="2">
    <source>
        <dbReference type="ARBA" id="ARBA00022692"/>
    </source>
</evidence>
<keyword evidence="6" id="KW-0150">Chloroplast</keyword>
<gene>
    <name evidence="6" type="primary">psbL</name>
</gene>
<reference evidence="6" key="1">
    <citation type="journal article" date="2014" name="Mol. Biol. Evol.">
        <title>Genome-wide transcript profiling reveals the coevolution of plastid gene sequences and transcript processing pathways in the fucoxanthin dinoflagellate Karlodinium veneficum.</title>
        <authorList>
            <person name="Richardson E."/>
            <person name="Dorrell R.G."/>
            <person name="Howe C.J."/>
        </authorList>
    </citation>
    <scope>NUCLEOTIDE SEQUENCE</scope>
    <source>
        <strain evidence="6">UIO297</strain>
    </source>
</reference>
<evidence type="ECO:0000256" key="3">
    <source>
        <dbReference type="ARBA" id="ARBA00022989"/>
    </source>
</evidence>
<dbReference type="SUPFAM" id="SSF161017">
    <property type="entry name" value="Photosystem II reaction center protein L, PsbL"/>
    <property type="match status" value="1"/>
</dbReference>
<accession>A0A067XSU3</accession>
<evidence type="ECO:0000256" key="4">
    <source>
        <dbReference type="ARBA" id="ARBA00023136"/>
    </source>
</evidence>
<keyword evidence="6" id="KW-0934">Plastid</keyword>
<keyword evidence="2 5" id="KW-0812">Transmembrane</keyword>
<feature type="transmembrane region" description="Helical" evidence="5">
    <location>
        <begin position="43"/>
        <end position="62"/>
    </location>
</feature>
<protein>
    <submittedName>
        <fullName evidence="6">Photosystem II subunit L</fullName>
        <ecNumber evidence="6">1.10.3.9</ecNumber>
    </submittedName>
</protein>
<organism evidence="6">
    <name type="scientific">Karlodinium veneficum</name>
    <name type="common">Dinoflagellate</name>
    <name type="synonym">Karlodinium micrum</name>
    <dbReference type="NCBI Taxonomy" id="407301"/>
    <lineage>
        <taxon>Eukaryota</taxon>
        <taxon>Sar</taxon>
        <taxon>Alveolata</taxon>
        <taxon>Dinophyceae</taxon>
        <taxon>Gymnodiniales</taxon>
        <taxon>Kareniaceae</taxon>
        <taxon>Karlodinium</taxon>
    </lineage>
</organism>